<organism evidence="1 2">
    <name type="scientific">Streptomyces boetiae</name>
    <dbReference type="NCBI Taxonomy" id="3075541"/>
    <lineage>
        <taxon>Bacteria</taxon>
        <taxon>Bacillati</taxon>
        <taxon>Actinomycetota</taxon>
        <taxon>Actinomycetes</taxon>
        <taxon>Kitasatosporales</taxon>
        <taxon>Streptomycetaceae</taxon>
        <taxon>Streptomyces</taxon>
    </lineage>
</organism>
<keyword evidence="2" id="KW-1185">Reference proteome</keyword>
<dbReference type="Proteomes" id="UP001183388">
    <property type="component" value="Unassembled WGS sequence"/>
</dbReference>
<gene>
    <name evidence="1" type="ORF">RM780_07855</name>
</gene>
<dbReference type="RefSeq" id="WP_311629817.1">
    <property type="nucleotide sequence ID" value="NZ_JAVREN010000008.1"/>
</dbReference>
<name>A0ABU2L679_9ACTN</name>
<proteinExistence type="predicted"/>
<dbReference type="EMBL" id="JAVREN010000008">
    <property type="protein sequence ID" value="MDT0306877.1"/>
    <property type="molecule type" value="Genomic_DNA"/>
</dbReference>
<evidence type="ECO:0000313" key="1">
    <source>
        <dbReference type="EMBL" id="MDT0306877.1"/>
    </source>
</evidence>
<evidence type="ECO:0000313" key="2">
    <source>
        <dbReference type="Proteomes" id="UP001183388"/>
    </source>
</evidence>
<accession>A0ABU2L679</accession>
<protein>
    <submittedName>
        <fullName evidence="1">Uncharacterized protein</fullName>
    </submittedName>
</protein>
<comment type="caution">
    <text evidence="1">The sequence shown here is derived from an EMBL/GenBank/DDBJ whole genome shotgun (WGS) entry which is preliminary data.</text>
</comment>
<sequence length="168" mass="17206">MAPFPWRPGMRVDDVRLNEHLPVTATKSATETRTSTTVTADPELVVALDEGTWDVRMRVSFAGTATVNSGVVVQWLLSTGVALVGFRLVQGPAPGSSGPSSVSMRASVNSATTSVEYGASASFATIEEACQVAVPSGGGTVTFGWGKAAAGAQAQIGGGSWINAHRVA</sequence>
<reference evidence="2" key="1">
    <citation type="submission" date="2023-07" db="EMBL/GenBank/DDBJ databases">
        <title>30 novel species of actinomycetes from the DSMZ collection.</title>
        <authorList>
            <person name="Nouioui I."/>
        </authorList>
    </citation>
    <scope>NUCLEOTIDE SEQUENCE [LARGE SCALE GENOMIC DNA]</scope>
    <source>
        <strain evidence="2">DSM 44917</strain>
    </source>
</reference>